<keyword evidence="4" id="KW-1185">Reference proteome</keyword>
<organism evidence="3 4">
    <name type="scientific">Papaver somniferum</name>
    <name type="common">Opium poppy</name>
    <dbReference type="NCBI Taxonomy" id="3469"/>
    <lineage>
        <taxon>Eukaryota</taxon>
        <taxon>Viridiplantae</taxon>
        <taxon>Streptophyta</taxon>
        <taxon>Embryophyta</taxon>
        <taxon>Tracheophyta</taxon>
        <taxon>Spermatophyta</taxon>
        <taxon>Magnoliopsida</taxon>
        <taxon>Ranunculales</taxon>
        <taxon>Papaveraceae</taxon>
        <taxon>Papaveroideae</taxon>
        <taxon>Papaver</taxon>
    </lineage>
</organism>
<dbReference type="OMA" id="RDPIPEN"/>
<proteinExistence type="predicted"/>
<dbReference type="EMBL" id="CM010724">
    <property type="protein sequence ID" value="RZC82081.1"/>
    <property type="molecule type" value="Genomic_DNA"/>
</dbReference>
<name>A0A4Y7LCS4_PAPSO</name>
<dbReference type="Proteomes" id="UP000316621">
    <property type="component" value="Chromosome 10"/>
</dbReference>
<feature type="transmembrane region" description="Helical" evidence="2">
    <location>
        <begin position="74"/>
        <end position="92"/>
    </location>
</feature>
<keyword evidence="2" id="KW-0472">Membrane</keyword>
<dbReference type="AlphaFoldDB" id="A0A4Y7LCS4"/>
<dbReference type="Gramene" id="RZC82081">
    <property type="protein sequence ID" value="RZC82081"/>
    <property type="gene ID" value="C5167_044657"/>
</dbReference>
<gene>
    <name evidence="3" type="ORF">C5167_044657</name>
</gene>
<evidence type="ECO:0000256" key="1">
    <source>
        <dbReference type="SAM" id="MobiDB-lite"/>
    </source>
</evidence>
<feature type="compositionally biased region" description="Low complexity" evidence="1">
    <location>
        <begin position="41"/>
        <end position="57"/>
    </location>
</feature>
<evidence type="ECO:0000256" key="2">
    <source>
        <dbReference type="SAM" id="Phobius"/>
    </source>
</evidence>
<dbReference type="PANTHER" id="PTHR34364">
    <property type="entry name" value="WAS/WASL-INTERACTING FAMILY PROTEIN"/>
    <property type="match status" value="1"/>
</dbReference>
<evidence type="ECO:0000313" key="3">
    <source>
        <dbReference type="EMBL" id="RZC82081.1"/>
    </source>
</evidence>
<keyword evidence="2" id="KW-0812">Transmembrane</keyword>
<reference evidence="3 4" key="1">
    <citation type="journal article" date="2018" name="Science">
        <title>The opium poppy genome and morphinan production.</title>
        <authorList>
            <person name="Guo L."/>
            <person name="Winzer T."/>
            <person name="Yang X."/>
            <person name="Li Y."/>
            <person name="Ning Z."/>
            <person name="He Z."/>
            <person name="Teodor R."/>
            <person name="Lu Y."/>
            <person name="Bowser T.A."/>
            <person name="Graham I.A."/>
            <person name="Ye K."/>
        </authorList>
    </citation>
    <scope>NUCLEOTIDE SEQUENCE [LARGE SCALE GENOMIC DNA]</scope>
    <source>
        <strain evidence="4">cv. HN1</strain>
        <tissue evidence="3">Leaves</tissue>
    </source>
</reference>
<dbReference type="OrthoDB" id="1907935at2759"/>
<dbReference type="STRING" id="3469.A0A4Y7LCS4"/>
<sequence>MSEGGPKLYSNKPKKSQLKKTMSSSPTGGPNPPPPPPPPSAAAAGATTTTTASTSGSYSGFPPHKESFARRYKFVWPILLTVNLGIGAYLFVRSGQKKRLVAEDDEVAASAPSSATSTTTAPISEQSVTEPVKHIAQPVKPQAPIPAEQQHELYKWILEEKRKVKPTSAEEKKKLDEEKAVLKAFIRSKSIPSI</sequence>
<feature type="compositionally biased region" description="Pro residues" evidence="1">
    <location>
        <begin position="29"/>
        <end position="40"/>
    </location>
</feature>
<evidence type="ECO:0000313" key="4">
    <source>
        <dbReference type="Proteomes" id="UP000316621"/>
    </source>
</evidence>
<feature type="region of interest" description="Disordered" evidence="1">
    <location>
        <begin position="1"/>
        <end position="61"/>
    </location>
</feature>
<dbReference type="PANTHER" id="PTHR34364:SF1">
    <property type="entry name" value="WAS_WASL-INTERACTING FAMILY PROTEIN"/>
    <property type="match status" value="1"/>
</dbReference>
<accession>A0A4Y7LCS4</accession>
<protein>
    <submittedName>
        <fullName evidence="3">Uncharacterized protein</fullName>
    </submittedName>
</protein>
<keyword evidence="2" id="KW-1133">Transmembrane helix</keyword>